<protein>
    <submittedName>
        <fullName evidence="2">Uncharacterized protein</fullName>
    </submittedName>
</protein>
<evidence type="ECO:0000256" key="1">
    <source>
        <dbReference type="SAM" id="MobiDB-lite"/>
    </source>
</evidence>
<reference evidence="2" key="1">
    <citation type="submission" date="2021-11" db="EMBL/GenBank/DDBJ databases">
        <authorList>
            <consortium name="Genoscope - CEA"/>
            <person name="William W."/>
        </authorList>
    </citation>
    <scope>NUCLEOTIDE SEQUENCE</scope>
</reference>
<proteinExistence type="predicted"/>
<accession>A0A8J2SFL5</accession>
<gene>
    <name evidence="2" type="ORF">PECAL_2P21860</name>
</gene>
<name>A0A8J2SFL5_9STRA</name>
<sequence length="202" mass="22152">MIHSPIDLEDTIFAPLTVTPPSSLPPMPMNPPTTDRPTSIRPPAVTTPDDSYRSSLDTGSLITWYAPICSTTSPFRGSFSCERRLSSSLLKAASFGASTVYPEPSRRPRHSSSFWNTRAANDGNSSLRQASTSAVLYRRVAGLWGRCVRRGGCRALVNAARSRARMVLALWSTAAPCVVQESCRLCPMDFYPAAVAQIDRWR</sequence>
<keyword evidence="3" id="KW-1185">Reference proteome</keyword>
<evidence type="ECO:0000313" key="3">
    <source>
        <dbReference type="Proteomes" id="UP000789595"/>
    </source>
</evidence>
<dbReference type="Proteomes" id="UP000789595">
    <property type="component" value="Unassembled WGS sequence"/>
</dbReference>
<feature type="region of interest" description="Disordered" evidence="1">
    <location>
        <begin position="17"/>
        <end position="52"/>
    </location>
</feature>
<dbReference type="AlphaFoldDB" id="A0A8J2SFL5"/>
<evidence type="ECO:0000313" key="2">
    <source>
        <dbReference type="EMBL" id="CAH0369078.1"/>
    </source>
</evidence>
<organism evidence="2 3">
    <name type="scientific">Pelagomonas calceolata</name>
    <dbReference type="NCBI Taxonomy" id="35677"/>
    <lineage>
        <taxon>Eukaryota</taxon>
        <taxon>Sar</taxon>
        <taxon>Stramenopiles</taxon>
        <taxon>Ochrophyta</taxon>
        <taxon>Pelagophyceae</taxon>
        <taxon>Pelagomonadales</taxon>
        <taxon>Pelagomonadaceae</taxon>
        <taxon>Pelagomonas</taxon>
    </lineage>
</organism>
<feature type="compositionally biased region" description="Pro residues" evidence="1">
    <location>
        <begin position="22"/>
        <end position="31"/>
    </location>
</feature>
<comment type="caution">
    <text evidence="2">The sequence shown here is derived from an EMBL/GenBank/DDBJ whole genome shotgun (WGS) entry which is preliminary data.</text>
</comment>
<dbReference type="EMBL" id="CAKKNE010000002">
    <property type="protein sequence ID" value="CAH0369078.1"/>
    <property type="molecule type" value="Genomic_DNA"/>
</dbReference>